<reference evidence="2 3" key="1">
    <citation type="journal article" date="2012" name="Science">
        <title>The Paleozoic origin of enzymatic lignin decomposition reconstructed from 31 fungal genomes.</title>
        <authorList>
            <person name="Floudas D."/>
            <person name="Binder M."/>
            <person name="Riley R."/>
            <person name="Barry K."/>
            <person name="Blanchette R.A."/>
            <person name="Henrissat B."/>
            <person name="Martinez A.T."/>
            <person name="Otillar R."/>
            <person name="Spatafora J.W."/>
            <person name="Yadav J.S."/>
            <person name="Aerts A."/>
            <person name="Benoit I."/>
            <person name="Boyd A."/>
            <person name="Carlson A."/>
            <person name="Copeland A."/>
            <person name="Coutinho P.M."/>
            <person name="de Vries R.P."/>
            <person name="Ferreira P."/>
            <person name="Findley K."/>
            <person name="Foster B."/>
            <person name="Gaskell J."/>
            <person name="Glotzer D."/>
            <person name="Gorecki P."/>
            <person name="Heitman J."/>
            <person name="Hesse C."/>
            <person name="Hori C."/>
            <person name="Igarashi K."/>
            <person name="Jurgens J.A."/>
            <person name="Kallen N."/>
            <person name="Kersten P."/>
            <person name="Kohler A."/>
            <person name="Kuees U."/>
            <person name="Kumar T.K.A."/>
            <person name="Kuo A."/>
            <person name="LaButti K."/>
            <person name="Larrondo L.F."/>
            <person name="Lindquist E."/>
            <person name="Ling A."/>
            <person name="Lombard V."/>
            <person name="Lucas S."/>
            <person name="Lundell T."/>
            <person name="Martin R."/>
            <person name="McLaughlin D.J."/>
            <person name="Morgenstern I."/>
            <person name="Morin E."/>
            <person name="Murat C."/>
            <person name="Nagy L.G."/>
            <person name="Nolan M."/>
            <person name="Ohm R.A."/>
            <person name="Patyshakuliyeva A."/>
            <person name="Rokas A."/>
            <person name="Ruiz-Duenas F.J."/>
            <person name="Sabat G."/>
            <person name="Salamov A."/>
            <person name="Samejima M."/>
            <person name="Schmutz J."/>
            <person name="Slot J.C."/>
            <person name="St John F."/>
            <person name="Stenlid J."/>
            <person name="Sun H."/>
            <person name="Sun S."/>
            <person name="Syed K."/>
            <person name="Tsang A."/>
            <person name="Wiebenga A."/>
            <person name="Young D."/>
            <person name="Pisabarro A."/>
            <person name="Eastwood D.C."/>
            <person name="Martin F."/>
            <person name="Cullen D."/>
            <person name="Grigoriev I.V."/>
            <person name="Hibbett D.S."/>
        </authorList>
    </citation>
    <scope>NUCLEOTIDE SEQUENCE</scope>
    <source>
        <strain evidence="3">FP-58527</strain>
    </source>
</reference>
<evidence type="ECO:0000259" key="1">
    <source>
        <dbReference type="Pfam" id="PF01636"/>
    </source>
</evidence>
<dbReference type="InterPro" id="IPR002575">
    <property type="entry name" value="Aminoglycoside_PTrfase"/>
</dbReference>
<dbReference type="STRING" id="743788.S8FGV3"/>
<dbReference type="HOGENOM" id="CLU_021768_2_4_1"/>
<feature type="domain" description="Aminoglycoside phosphotransferase" evidence="1">
    <location>
        <begin position="93"/>
        <end position="267"/>
    </location>
</feature>
<sequence>MEYIVNAVVPAQESYNINIANTYRWVRSMLMDFIAVCFRLPTATNVPPVPDADLAKISSNEDIETLAQSSMATAWSKDLHRRVGNDENLPPVAVFRITPSLVAKPLLPSERASMEYVRQHTTIPVPRVYHPHLDWLIMDHIDGEMLYECWHKQTALMKFRIACTLRLYLKQLRSLEGGNVGTMGSGQVSCILFQDHEFGPFDSPRRFRRFCHTPAPSPPRVPVEWKPVFAHGDLNPSNILLDRRGTLWLVDWGYAGFYPPWMDSLVMRHFNEDVLRDSVSPSWTSYRHFIAGETLADDETFWDCIYPAVHRF</sequence>
<dbReference type="CDD" id="cd05120">
    <property type="entry name" value="APH_ChoK_like"/>
    <property type="match status" value="1"/>
</dbReference>
<dbReference type="Pfam" id="PF01636">
    <property type="entry name" value="APH"/>
    <property type="match status" value="1"/>
</dbReference>
<dbReference type="PANTHER" id="PTHR21310">
    <property type="entry name" value="AMINOGLYCOSIDE PHOSPHOTRANSFERASE-RELATED-RELATED"/>
    <property type="match status" value="1"/>
</dbReference>
<evidence type="ECO:0000313" key="3">
    <source>
        <dbReference type="Proteomes" id="UP000015241"/>
    </source>
</evidence>
<dbReference type="SUPFAM" id="SSF56112">
    <property type="entry name" value="Protein kinase-like (PK-like)"/>
    <property type="match status" value="1"/>
</dbReference>
<gene>
    <name evidence="2" type="ORF">FOMPIDRAFT_1166292</name>
</gene>
<accession>S8FGV3</accession>
<evidence type="ECO:0000313" key="2">
    <source>
        <dbReference type="EMBL" id="EPS97629.1"/>
    </source>
</evidence>
<name>S8FGV3_FOMSC</name>
<dbReference type="eggNOG" id="ENOG502SHYW">
    <property type="taxonomic scope" value="Eukaryota"/>
</dbReference>
<proteinExistence type="predicted"/>
<dbReference type="InParanoid" id="S8FGV3"/>
<dbReference type="OrthoDB" id="4177236at2759"/>
<dbReference type="InterPro" id="IPR011009">
    <property type="entry name" value="Kinase-like_dom_sf"/>
</dbReference>
<organism evidence="2 3">
    <name type="scientific">Fomitopsis schrenkii</name>
    <name type="common">Brown rot fungus</name>
    <dbReference type="NCBI Taxonomy" id="2126942"/>
    <lineage>
        <taxon>Eukaryota</taxon>
        <taxon>Fungi</taxon>
        <taxon>Dikarya</taxon>
        <taxon>Basidiomycota</taxon>
        <taxon>Agaricomycotina</taxon>
        <taxon>Agaricomycetes</taxon>
        <taxon>Polyporales</taxon>
        <taxon>Fomitopsis</taxon>
    </lineage>
</organism>
<dbReference type="EMBL" id="KE504174">
    <property type="protein sequence ID" value="EPS97629.1"/>
    <property type="molecule type" value="Genomic_DNA"/>
</dbReference>
<dbReference type="PANTHER" id="PTHR21310:SF39">
    <property type="entry name" value="AMINOGLYCOSIDE PHOSPHOTRANSFERASE DOMAIN-CONTAINING PROTEIN"/>
    <property type="match status" value="1"/>
</dbReference>
<dbReference type="Gene3D" id="3.90.1200.10">
    <property type="match status" value="1"/>
</dbReference>
<dbReference type="AlphaFoldDB" id="S8FGV3"/>
<dbReference type="Proteomes" id="UP000015241">
    <property type="component" value="Unassembled WGS sequence"/>
</dbReference>
<keyword evidence="3" id="KW-1185">Reference proteome</keyword>
<dbReference type="InterPro" id="IPR051678">
    <property type="entry name" value="AGP_Transferase"/>
</dbReference>
<protein>
    <recommendedName>
        <fullName evidence="1">Aminoglycoside phosphotransferase domain-containing protein</fullName>
    </recommendedName>
</protein>